<dbReference type="RefSeq" id="WP_035065104.1">
    <property type="nucleotide sequence ID" value="NZ_CP012152.1"/>
</dbReference>
<protein>
    <submittedName>
        <fullName evidence="1">Uncharacterized protein</fullName>
    </submittedName>
</protein>
<gene>
    <name evidence="1" type="ORF">NBU54_02210</name>
</gene>
<keyword evidence="2" id="KW-1185">Reference proteome</keyword>
<proteinExistence type="predicted"/>
<reference evidence="1" key="1">
    <citation type="submission" date="2022-05" db="EMBL/GenBank/DDBJ databases">
        <title>Genome-based reclassification of Anoxybacillus salavatliensis Cihan et al. as a later heterotypic synonym of Anoxybacillus gonensis Belduz et al. 2003.</title>
        <authorList>
            <person name="Inan Bektas K."/>
            <person name="Guler H.I."/>
            <person name="Belduz A.O."/>
            <person name="Canakci S."/>
        </authorList>
    </citation>
    <scope>NUCLEOTIDE SEQUENCE</scope>
    <source>
        <strain evidence="1">NCIMB 13933</strain>
    </source>
</reference>
<organism evidence="1 2">
    <name type="scientific">Anoxybacillus gonensis</name>
    <dbReference type="NCBI Taxonomy" id="198467"/>
    <lineage>
        <taxon>Bacteria</taxon>
        <taxon>Bacillati</taxon>
        <taxon>Bacillota</taxon>
        <taxon>Bacilli</taxon>
        <taxon>Bacillales</taxon>
        <taxon>Anoxybacillaceae</taxon>
        <taxon>Anoxybacillus</taxon>
    </lineage>
</organism>
<comment type="caution">
    <text evidence="1">The sequence shown here is derived from an EMBL/GenBank/DDBJ whole genome shotgun (WGS) entry which is preliminary data.</text>
</comment>
<dbReference type="EMBL" id="JAMOGB010000002">
    <property type="protein sequence ID" value="MDO0876492.1"/>
    <property type="molecule type" value="Genomic_DNA"/>
</dbReference>
<accession>A0AAW7TE85</accession>
<name>A0AAW7TE85_9BACL</name>
<evidence type="ECO:0000313" key="2">
    <source>
        <dbReference type="Proteomes" id="UP001176117"/>
    </source>
</evidence>
<evidence type="ECO:0000313" key="1">
    <source>
        <dbReference type="EMBL" id="MDO0876492.1"/>
    </source>
</evidence>
<dbReference type="Proteomes" id="UP001176117">
    <property type="component" value="Unassembled WGS sequence"/>
</dbReference>
<dbReference type="AlphaFoldDB" id="A0AAW7TE85"/>
<sequence length="271" mass="31333">MKKELREKFPNWCSDYTQKQNTLILTDDLDSLVGCAIEKYVKGNEINYFYDFKNIFVADKEDKRKAIGIDLALHKGKSWCNHVVRINENDYVNPLTANINALLKVHAGNYTKKYAMSTTLTMLSFYNLPLPATKEGKMILLAIDSSFLGHYSDAFRKVHNTYLHLLGFDELIDLLNETTKADYLHLQQKYNLKSKIKLNNEGYLETDIALAELQGFFDFPIELPSNKQFSLLAQFKTQDDYTYRIQSKDQIPNLISFALTGTRKMKYTTLC</sequence>
<dbReference type="KEGG" id="agn:AFK25_03840"/>